<evidence type="ECO:0000256" key="5">
    <source>
        <dbReference type="ARBA" id="ARBA00022989"/>
    </source>
</evidence>
<organism evidence="9 10">
    <name type="scientific">Desulfosporosinus orientis (strain ATCC 19365 / DSM 765 / NCIMB 8382 / VKM B-1628 / Singapore I)</name>
    <name type="common">Desulfotomaculum orientis</name>
    <dbReference type="NCBI Taxonomy" id="768706"/>
    <lineage>
        <taxon>Bacteria</taxon>
        <taxon>Bacillati</taxon>
        <taxon>Bacillota</taxon>
        <taxon>Clostridia</taxon>
        <taxon>Eubacteriales</taxon>
        <taxon>Desulfitobacteriaceae</taxon>
        <taxon>Desulfosporosinus</taxon>
    </lineage>
</organism>
<evidence type="ECO:0000256" key="7">
    <source>
        <dbReference type="RuleBase" id="RU363032"/>
    </source>
</evidence>
<dbReference type="Pfam" id="PF12911">
    <property type="entry name" value="OppC_N"/>
    <property type="match status" value="1"/>
</dbReference>
<feature type="domain" description="ABC transmembrane type-1" evidence="8">
    <location>
        <begin position="103"/>
        <end position="294"/>
    </location>
</feature>
<sequence>MSETNRKLRNERALASVIAENLADRSEENYLTMVIRRFSKHKMAVIGMLIVLFLAICAILAQVISPYDPYQISDNFSAAPSAQHLLGTDQVGRDVLSRLIYGARVSLTVGLGTVAISVIIGTVLGLVSGYLGGKTDMIIMRITDMFMSFPDIVIILVVVSIMGPGLKNIIIVIGLLRWPGVTRLVRGNVLSIKKMDYVKSAVALGLKTPRILFIHILPITLAPVLVNATSGMASAIITEASLSFLGMGVQPPMSSWGNMITDAQSISVLTSQPWLWLPPGTLIVLCVLSINFIGDGLRDALDPKNLK</sequence>
<dbReference type="Proteomes" id="UP000006346">
    <property type="component" value="Chromosome"/>
</dbReference>
<evidence type="ECO:0000313" key="10">
    <source>
        <dbReference type="Proteomes" id="UP000006346"/>
    </source>
</evidence>
<reference evidence="9 10" key="2">
    <citation type="journal article" date="2012" name="J. Bacteriol.">
        <title>Complete genome sequences of Desulfosporosinus orientis DSM765T, Desulfosporosinus youngiae DSM17734T, Desulfosporosinus meridiei DSM13257T, and Desulfosporosinus acidiphilus DSM22704T.</title>
        <authorList>
            <person name="Pester M."/>
            <person name="Brambilla E."/>
            <person name="Alazard D."/>
            <person name="Rattei T."/>
            <person name="Weinmaier T."/>
            <person name="Han J."/>
            <person name="Lucas S."/>
            <person name="Lapidus A."/>
            <person name="Cheng J.F."/>
            <person name="Goodwin L."/>
            <person name="Pitluck S."/>
            <person name="Peters L."/>
            <person name="Ovchinnikova G."/>
            <person name="Teshima H."/>
            <person name="Detter J.C."/>
            <person name="Han C.S."/>
            <person name="Tapia R."/>
            <person name="Land M.L."/>
            <person name="Hauser L."/>
            <person name="Kyrpides N.C."/>
            <person name="Ivanova N.N."/>
            <person name="Pagani I."/>
            <person name="Huntmann M."/>
            <person name="Wei C.L."/>
            <person name="Davenport K.W."/>
            <person name="Daligault H."/>
            <person name="Chain P.S."/>
            <person name="Chen A."/>
            <person name="Mavromatis K."/>
            <person name="Markowitz V."/>
            <person name="Szeto E."/>
            <person name="Mikhailova N."/>
            <person name="Pati A."/>
            <person name="Wagner M."/>
            <person name="Woyke T."/>
            <person name="Ollivier B."/>
            <person name="Klenk H.P."/>
            <person name="Spring S."/>
            <person name="Loy A."/>
        </authorList>
    </citation>
    <scope>NUCLEOTIDE SEQUENCE [LARGE SCALE GENOMIC DNA]</scope>
    <source>
        <strain evidence="10">ATCC 19365 / DSM 765 / NCIMB 8382 / VKM B-1628</strain>
    </source>
</reference>
<dbReference type="CDD" id="cd06261">
    <property type="entry name" value="TM_PBP2"/>
    <property type="match status" value="1"/>
</dbReference>
<gene>
    <name evidence="9" type="ordered locus">Desor_1975</name>
</gene>
<dbReference type="PANTHER" id="PTHR43386">
    <property type="entry name" value="OLIGOPEPTIDE TRANSPORT SYSTEM PERMEASE PROTEIN APPC"/>
    <property type="match status" value="1"/>
</dbReference>
<keyword evidence="6 7" id="KW-0472">Membrane</keyword>
<feature type="transmembrane region" description="Helical" evidence="7">
    <location>
        <begin position="274"/>
        <end position="294"/>
    </location>
</feature>
<dbReference type="InterPro" id="IPR053523">
    <property type="entry name" value="Oligopeptide_permease_AppC"/>
</dbReference>
<dbReference type="Pfam" id="PF00528">
    <property type="entry name" value="BPD_transp_1"/>
    <property type="match status" value="1"/>
</dbReference>
<dbReference type="AlphaFoldDB" id="G7WDA4"/>
<evidence type="ECO:0000256" key="3">
    <source>
        <dbReference type="ARBA" id="ARBA00022475"/>
    </source>
</evidence>
<keyword evidence="3" id="KW-1003">Cell membrane</keyword>
<dbReference type="PATRIC" id="fig|768706.3.peg.1989"/>
<comment type="subcellular location">
    <subcellularLocation>
        <location evidence="1 7">Cell membrane</location>
        <topology evidence="1 7">Multi-pass membrane protein</topology>
    </subcellularLocation>
</comment>
<dbReference type="InterPro" id="IPR035906">
    <property type="entry name" value="MetI-like_sf"/>
</dbReference>
<dbReference type="InterPro" id="IPR000515">
    <property type="entry name" value="MetI-like"/>
</dbReference>
<keyword evidence="4 7" id="KW-0812">Transmembrane</keyword>
<dbReference type="RefSeq" id="WP_014184404.1">
    <property type="nucleotide sequence ID" value="NC_016584.1"/>
</dbReference>
<name>G7WDA4_DESOD</name>
<dbReference type="Gene3D" id="1.10.3720.10">
    <property type="entry name" value="MetI-like"/>
    <property type="match status" value="1"/>
</dbReference>
<feature type="transmembrane region" description="Helical" evidence="7">
    <location>
        <begin position="211"/>
        <end position="237"/>
    </location>
</feature>
<comment type="similarity">
    <text evidence="7">Belongs to the binding-protein-dependent transport system permease family.</text>
</comment>
<dbReference type="InterPro" id="IPR025966">
    <property type="entry name" value="OppC_N"/>
</dbReference>
<dbReference type="EMBL" id="CP003108">
    <property type="protein sequence ID" value="AET67589.1"/>
    <property type="molecule type" value="Genomic_DNA"/>
</dbReference>
<feature type="transmembrane region" description="Helical" evidence="7">
    <location>
        <begin position="107"/>
        <end position="133"/>
    </location>
</feature>
<dbReference type="PROSITE" id="PS50928">
    <property type="entry name" value="ABC_TM1"/>
    <property type="match status" value="1"/>
</dbReference>
<keyword evidence="10" id="KW-1185">Reference proteome</keyword>
<dbReference type="eggNOG" id="COG1173">
    <property type="taxonomic scope" value="Bacteria"/>
</dbReference>
<dbReference type="SUPFAM" id="SSF161098">
    <property type="entry name" value="MetI-like"/>
    <property type="match status" value="1"/>
</dbReference>
<proteinExistence type="inferred from homology"/>
<dbReference type="KEGG" id="dor:Desor_1975"/>
<feature type="transmembrane region" description="Helical" evidence="7">
    <location>
        <begin position="145"/>
        <end position="163"/>
    </location>
</feature>
<protein>
    <submittedName>
        <fullName evidence="9">ABC-type dipeptide/oligopeptide/nickel transport system, permease component</fullName>
    </submittedName>
</protein>
<dbReference type="GO" id="GO:0005886">
    <property type="term" value="C:plasma membrane"/>
    <property type="evidence" value="ECO:0007669"/>
    <property type="project" value="UniProtKB-SubCell"/>
</dbReference>
<evidence type="ECO:0000313" key="9">
    <source>
        <dbReference type="EMBL" id="AET67589.1"/>
    </source>
</evidence>
<evidence type="ECO:0000256" key="2">
    <source>
        <dbReference type="ARBA" id="ARBA00022448"/>
    </source>
</evidence>
<dbReference type="OrthoDB" id="9797852at2"/>
<dbReference type="STRING" id="768706.Desor_1975"/>
<evidence type="ECO:0000256" key="6">
    <source>
        <dbReference type="ARBA" id="ARBA00023136"/>
    </source>
</evidence>
<dbReference type="GO" id="GO:0055085">
    <property type="term" value="P:transmembrane transport"/>
    <property type="evidence" value="ECO:0007669"/>
    <property type="project" value="InterPro"/>
</dbReference>
<dbReference type="InterPro" id="IPR050366">
    <property type="entry name" value="BP-dependent_transpt_permease"/>
</dbReference>
<reference evidence="10" key="1">
    <citation type="submission" date="2011-11" db="EMBL/GenBank/DDBJ databases">
        <title>Complete sequence of Desulfosporosinus orientis DSM 765.</title>
        <authorList>
            <person name="Lucas S."/>
            <person name="Han J."/>
            <person name="Lapidus A."/>
            <person name="Cheng J.-F."/>
            <person name="Goodwin L."/>
            <person name="Pitluck S."/>
            <person name="Peters L."/>
            <person name="Ovchinnikova G."/>
            <person name="Teshima H."/>
            <person name="Detter J.C."/>
            <person name="Han C."/>
            <person name="Tapia R."/>
            <person name="Land M."/>
            <person name="Hauser L."/>
            <person name="Kyrpides N."/>
            <person name="Ivanova N."/>
            <person name="Pagani I."/>
            <person name="Pester M."/>
            <person name="Spring S."/>
            <person name="Ollivier B."/>
            <person name="Rattei T."/>
            <person name="Klenk H.-P."/>
            <person name="Wagner M."/>
            <person name="Loy A."/>
            <person name="Woyke T."/>
        </authorList>
    </citation>
    <scope>NUCLEOTIDE SEQUENCE [LARGE SCALE GENOMIC DNA]</scope>
    <source>
        <strain evidence="10">ATCC 19365 / DSM 765 / NCIMB 8382 / VKM B-1628</strain>
    </source>
</reference>
<accession>G7WDA4</accession>
<dbReference type="NCBIfam" id="NF045476">
    <property type="entry name" value="Opp4C"/>
    <property type="match status" value="1"/>
</dbReference>
<evidence type="ECO:0000259" key="8">
    <source>
        <dbReference type="PROSITE" id="PS50928"/>
    </source>
</evidence>
<keyword evidence="5 7" id="KW-1133">Transmembrane helix</keyword>
<feature type="transmembrane region" description="Helical" evidence="7">
    <location>
        <begin position="43"/>
        <end position="64"/>
    </location>
</feature>
<evidence type="ECO:0000256" key="1">
    <source>
        <dbReference type="ARBA" id="ARBA00004651"/>
    </source>
</evidence>
<dbReference type="PANTHER" id="PTHR43386:SF1">
    <property type="entry name" value="D,D-DIPEPTIDE TRANSPORT SYSTEM PERMEASE PROTEIN DDPC-RELATED"/>
    <property type="match status" value="1"/>
</dbReference>
<evidence type="ECO:0000256" key="4">
    <source>
        <dbReference type="ARBA" id="ARBA00022692"/>
    </source>
</evidence>
<dbReference type="HOGENOM" id="CLU_028518_1_0_9"/>
<keyword evidence="2 7" id="KW-0813">Transport</keyword>